<gene>
    <name evidence="4" type="primary">RvY_12091-1</name>
    <name evidence="4" type="synonym">RvY_12091.1</name>
    <name evidence="4" type="ORF">RvY_12091</name>
</gene>
<keyword evidence="2" id="KW-1133">Transmembrane helix</keyword>
<sequence>MVRLLVLTLALLKWITAEADYYNLSNYCMNNRTIVLPCGADYLGRVGTLKFQTRPLLNCSIPVTIDTSTCASGSGQQTFKLYINFKSTWTMPFDDALKVYENFTPTISSPNSDGTRLIRSVSRSTFYYDSPTSCTHLLTRRIHPDDQTTNLDYITGISLIYTRGGQAETNKLEVTLDYTVVTGTANGTNIYCYSTAGYVPKSEMCNGWDDRVVCPSEAPSSSLTSGGATDKYQGSDYYSECPQPTRTTRRYPSYTSTTDSYPAIIDIGAIVSIVLGLIIFIACITVMTLICRRRRTVTVVRTYPPTAPYCDPQINQGYTTTTTLQASGMLSGPQQLQGYPAVPGAPPPYGSPHGSAVPTGYPPFGQSYETPMPANAQF</sequence>
<evidence type="ECO:0008006" key="6">
    <source>
        <dbReference type="Google" id="ProtNLM"/>
    </source>
</evidence>
<accession>A0A1D1VI82</accession>
<reference evidence="4 5" key="1">
    <citation type="journal article" date="2016" name="Nat. Commun.">
        <title>Extremotolerant tardigrade genome and improved radiotolerance of human cultured cells by tardigrade-unique protein.</title>
        <authorList>
            <person name="Hashimoto T."/>
            <person name="Horikawa D.D."/>
            <person name="Saito Y."/>
            <person name="Kuwahara H."/>
            <person name="Kozuka-Hata H."/>
            <person name="Shin-I T."/>
            <person name="Minakuchi Y."/>
            <person name="Ohishi K."/>
            <person name="Motoyama A."/>
            <person name="Aizu T."/>
            <person name="Enomoto A."/>
            <person name="Kondo K."/>
            <person name="Tanaka S."/>
            <person name="Hara Y."/>
            <person name="Koshikawa S."/>
            <person name="Sagara H."/>
            <person name="Miura T."/>
            <person name="Yokobori S."/>
            <person name="Miyagawa K."/>
            <person name="Suzuki Y."/>
            <person name="Kubo T."/>
            <person name="Oyama M."/>
            <person name="Kohara Y."/>
            <person name="Fujiyama A."/>
            <person name="Arakawa K."/>
            <person name="Katayama T."/>
            <person name="Toyoda A."/>
            <person name="Kunieda T."/>
        </authorList>
    </citation>
    <scope>NUCLEOTIDE SEQUENCE [LARGE SCALE GENOMIC DNA]</scope>
    <source>
        <strain evidence="4 5">YOKOZUNA-1</strain>
    </source>
</reference>
<protein>
    <recommendedName>
        <fullName evidence="6">CUB domain-containing protein</fullName>
    </recommendedName>
</protein>
<feature type="region of interest" description="Disordered" evidence="1">
    <location>
        <begin position="340"/>
        <end position="362"/>
    </location>
</feature>
<organism evidence="4 5">
    <name type="scientific">Ramazzottius varieornatus</name>
    <name type="common">Water bear</name>
    <name type="synonym">Tardigrade</name>
    <dbReference type="NCBI Taxonomy" id="947166"/>
    <lineage>
        <taxon>Eukaryota</taxon>
        <taxon>Metazoa</taxon>
        <taxon>Ecdysozoa</taxon>
        <taxon>Tardigrada</taxon>
        <taxon>Eutardigrada</taxon>
        <taxon>Parachela</taxon>
        <taxon>Hypsibioidea</taxon>
        <taxon>Ramazzottiidae</taxon>
        <taxon>Ramazzottius</taxon>
    </lineage>
</organism>
<keyword evidence="2" id="KW-0812">Transmembrane</keyword>
<evidence type="ECO:0000313" key="5">
    <source>
        <dbReference type="Proteomes" id="UP000186922"/>
    </source>
</evidence>
<evidence type="ECO:0000256" key="1">
    <source>
        <dbReference type="SAM" id="MobiDB-lite"/>
    </source>
</evidence>
<keyword evidence="5" id="KW-1185">Reference proteome</keyword>
<dbReference type="Proteomes" id="UP000186922">
    <property type="component" value="Unassembled WGS sequence"/>
</dbReference>
<keyword evidence="2" id="KW-0472">Membrane</keyword>
<feature type="compositionally biased region" description="Low complexity" evidence="1">
    <location>
        <begin position="244"/>
        <end position="253"/>
    </location>
</feature>
<feature type="signal peptide" evidence="3">
    <location>
        <begin position="1"/>
        <end position="19"/>
    </location>
</feature>
<evidence type="ECO:0000256" key="3">
    <source>
        <dbReference type="SAM" id="SignalP"/>
    </source>
</evidence>
<proteinExistence type="predicted"/>
<keyword evidence="3" id="KW-0732">Signal</keyword>
<dbReference type="AlphaFoldDB" id="A0A1D1VI82"/>
<evidence type="ECO:0000256" key="2">
    <source>
        <dbReference type="SAM" id="Phobius"/>
    </source>
</evidence>
<dbReference type="EMBL" id="BDGG01000007">
    <property type="protein sequence ID" value="GAV01367.1"/>
    <property type="molecule type" value="Genomic_DNA"/>
</dbReference>
<feature type="transmembrane region" description="Helical" evidence="2">
    <location>
        <begin position="267"/>
        <end position="291"/>
    </location>
</feature>
<feature type="region of interest" description="Disordered" evidence="1">
    <location>
        <begin position="217"/>
        <end position="253"/>
    </location>
</feature>
<name>A0A1D1VI82_RAMVA</name>
<feature type="chain" id="PRO_5008898472" description="CUB domain-containing protein" evidence="3">
    <location>
        <begin position="20"/>
        <end position="378"/>
    </location>
</feature>
<feature type="compositionally biased region" description="Polar residues" evidence="1">
    <location>
        <begin position="218"/>
        <end position="227"/>
    </location>
</feature>
<evidence type="ECO:0000313" key="4">
    <source>
        <dbReference type="EMBL" id="GAV01367.1"/>
    </source>
</evidence>
<comment type="caution">
    <text evidence="4">The sequence shown here is derived from an EMBL/GenBank/DDBJ whole genome shotgun (WGS) entry which is preliminary data.</text>
</comment>